<keyword evidence="2" id="KW-1277">Toxin-antitoxin system</keyword>
<sequence>MMKILIIVALLVISYPAY</sequence>
<evidence type="ECO:0000313" key="5">
    <source>
        <dbReference type="EMBL" id="MWR41413.1"/>
    </source>
</evidence>
<reference evidence="7 8" key="2">
    <citation type="submission" date="2019-12" db="EMBL/GenBank/DDBJ databases">
        <title>Enteriobacteria Tanzani isolates_8377-8380.</title>
        <authorList>
            <person name="Subbiah M."/>
            <person name="Call D."/>
        </authorList>
    </citation>
    <scope>NUCLEOTIDE SEQUENCE [LARGE SCALE GENOMIC DNA]</scope>
    <source>
        <strain evidence="5 8">8379wE2</strain>
        <strain evidence="4 7">8380wG1</strain>
    </source>
</reference>
<evidence type="ECO:0000313" key="6">
    <source>
        <dbReference type="EMBL" id="QMO43591.1"/>
    </source>
</evidence>
<evidence type="ECO:0000313" key="8">
    <source>
        <dbReference type="Proteomes" id="UP000460875"/>
    </source>
</evidence>
<proteinExistence type="inferred from homology"/>
<dbReference type="Proteomes" id="UP000514754">
    <property type="component" value="Chromosome"/>
</dbReference>
<evidence type="ECO:0000313" key="7">
    <source>
        <dbReference type="Proteomes" id="UP000430387"/>
    </source>
</evidence>
<dbReference type="EMBL" id="WTQT01001037">
    <property type="protein sequence ID" value="MWR41413.1"/>
    <property type="molecule type" value="Genomic_DNA"/>
</dbReference>
<dbReference type="Proteomes" id="UP000870292">
    <property type="component" value="Unassembled WGS sequence"/>
</dbReference>
<dbReference type="EMBL" id="CP057906">
    <property type="protein sequence ID" value="QMO43591.1"/>
    <property type="molecule type" value="Genomic_DNA"/>
</dbReference>
<dbReference type="Pfam" id="PF13956">
    <property type="entry name" value="Ibs_toxin"/>
    <property type="match status" value="1"/>
</dbReference>
<dbReference type="RefSeq" id="WP_109543994.1">
    <property type="nucleotide sequence ID" value="NZ_AP027877.1"/>
</dbReference>
<evidence type="ECO:0000313" key="4">
    <source>
        <dbReference type="EMBL" id="MWR13163.1"/>
    </source>
</evidence>
<protein>
    <submittedName>
        <fullName evidence="4">Type I toxin-antitoxin system Ibs family toxin</fullName>
    </submittedName>
</protein>
<reference evidence="3" key="1">
    <citation type="journal article" date="2018" name="Genome Biol.">
        <title>SKESA: strategic k-mer extension for scrupulous assemblies.</title>
        <authorList>
            <person name="Souvorov A."/>
            <person name="Agarwala R."/>
            <person name="Lipman D.J."/>
        </authorList>
    </citation>
    <scope>NUCLEOTIDE SEQUENCE</scope>
    <source>
        <strain evidence="3">Escherichia coli</strain>
    </source>
</reference>
<reference evidence="6 9" key="3">
    <citation type="submission" date="2020-06" db="EMBL/GenBank/DDBJ databases">
        <title>REHAB project genomes.</title>
        <authorList>
            <person name="Shaw L.P."/>
        </authorList>
    </citation>
    <scope>NUCLEOTIDE SEQUENCE [LARGE SCALE GENOMIC DNA]</scope>
    <source>
        <strain evidence="6 9">RHB10-C12</strain>
    </source>
</reference>
<reference evidence="3" key="4">
    <citation type="submission" date="2021-03" db="EMBL/GenBank/DDBJ databases">
        <authorList>
            <consortium name="NCBI Pathogen Detection Project"/>
        </authorList>
    </citation>
    <scope>NUCLEOTIDE SEQUENCE</scope>
    <source>
        <strain evidence="3">Escherichia coli</strain>
    </source>
</reference>
<dbReference type="AlphaFoldDB" id="A0A4Q0CS47"/>
<evidence type="ECO:0000313" key="9">
    <source>
        <dbReference type="Proteomes" id="UP000514754"/>
    </source>
</evidence>
<dbReference type="InterPro" id="IPR025881">
    <property type="entry name" value="Toxin_Ibs"/>
</dbReference>
<name>A0A4Q0CS47_ECOLX</name>
<evidence type="ECO:0000256" key="1">
    <source>
        <dbReference type="ARBA" id="ARBA00010353"/>
    </source>
</evidence>
<dbReference type="Proteomes" id="UP000430387">
    <property type="component" value="Unassembled WGS sequence"/>
</dbReference>
<evidence type="ECO:0000256" key="2">
    <source>
        <dbReference type="ARBA" id="ARBA00022649"/>
    </source>
</evidence>
<accession>A0A4Q0CS47</accession>
<evidence type="ECO:0000313" key="3">
    <source>
        <dbReference type="EMBL" id="HBB1573057.1"/>
    </source>
</evidence>
<dbReference type="Proteomes" id="UP000460875">
    <property type="component" value="Unassembled WGS sequence"/>
</dbReference>
<comment type="similarity">
    <text evidence="1">Belongs to the Ibs toxic protein family.</text>
</comment>
<organism evidence="4 7">
    <name type="scientific">Escherichia coli</name>
    <dbReference type="NCBI Taxonomy" id="562"/>
    <lineage>
        <taxon>Bacteria</taxon>
        <taxon>Pseudomonadati</taxon>
        <taxon>Pseudomonadota</taxon>
        <taxon>Gammaproteobacteria</taxon>
        <taxon>Enterobacterales</taxon>
        <taxon>Enterobacteriaceae</taxon>
        <taxon>Escherichia</taxon>
    </lineage>
</organism>
<dbReference type="EMBL" id="WTQJ01000045">
    <property type="protein sequence ID" value="MWR13163.1"/>
    <property type="molecule type" value="Genomic_DNA"/>
</dbReference>
<dbReference type="EMBL" id="DADUEU010000010">
    <property type="protein sequence ID" value="HBB1573057.1"/>
    <property type="molecule type" value="Genomic_DNA"/>
</dbReference>
<gene>
    <name evidence="5" type="ORF">GP975_25895</name>
    <name evidence="4" type="ORF">GQA06_05000</name>
    <name evidence="6" type="ORF">HVW43_00225</name>
    <name evidence="3" type="ORF">J0541_001958</name>
</gene>